<dbReference type="PANTHER" id="PTHR11850">
    <property type="entry name" value="HOMEOBOX PROTEIN TRANSCRIPTION FACTORS"/>
    <property type="match status" value="1"/>
</dbReference>
<dbReference type="VEuPathDB" id="FungiDB:FOMG_11503"/>
<dbReference type="VEuPathDB" id="FungiDB:FOC1_g10004053"/>
<dbReference type="Gene3D" id="1.10.10.60">
    <property type="entry name" value="Homeodomain-like"/>
    <property type="match status" value="1"/>
</dbReference>
<keyword evidence="3 4" id="KW-0539">Nucleus</keyword>
<dbReference type="Proteomes" id="UP000285084">
    <property type="component" value="Unassembled WGS sequence"/>
</dbReference>
<reference evidence="7 8" key="1">
    <citation type="journal article" date="2018" name="Sci. Rep.">
        <title>Characterisation of pathogen-specific regions and novel effector candidates in Fusarium oxysporum f. sp. cepae.</title>
        <authorList>
            <person name="Armitage A.D."/>
            <person name="Taylor A."/>
            <person name="Sobczyk M.K."/>
            <person name="Baxter L."/>
            <person name="Greenfield B.P."/>
            <person name="Bates H.J."/>
            <person name="Wilson F."/>
            <person name="Jackson A.C."/>
            <person name="Ott S."/>
            <person name="Harrison R.J."/>
            <person name="Clarkson J.P."/>
        </authorList>
    </citation>
    <scope>NUCLEOTIDE SEQUENCE [LARGE SCALE GENOMIC DNA]</scope>
    <source>
        <strain evidence="7 8">Fo_A13</strain>
    </source>
</reference>
<sequence>MDSSGDENSKPNTLAFSSETEDIFSDLAFLNVEQSGSLDDQIDHWLRAPPAEPIGQESLLSGNTESSELLENDMSLSGLAFDSLNPNILHLPSAPVDTGDYPATATSSMGEGTSQSSIQTGKLGARFTQDTVKILRKWFLTHGHHPFPDENEKKILQQQTNLSKPQIMNWFANARRRDKISRSRDDLPCPTKAMDMPRRPDTPAPRRATDSMNPLERWVESPPENEPASAVDIARAMASSPPACMDPTLRLYQY</sequence>
<dbReference type="Pfam" id="PF05920">
    <property type="entry name" value="Homeobox_KN"/>
    <property type="match status" value="1"/>
</dbReference>
<organism evidence="7 8">
    <name type="scientific">Fusarium oxysporum</name>
    <name type="common">Fusarium vascular wilt</name>
    <dbReference type="NCBI Taxonomy" id="5507"/>
    <lineage>
        <taxon>Eukaryota</taxon>
        <taxon>Fungi</taxon>
        <taxon>Dikarya</taxon>
        <taxon>Ascomycota</taxon>
        <taxon>Pezizomycotina</taxon>
        <taxon>Sordariomycetes</taxon>
        <taxon>Hypocreomycetidae</taxon>
        <taxon>Hypocreales</taxon>
        <taxon>Nectriaceae</taxon>
        <taxon>Fusarium</taxon>
        <taxon>Fusarium oxysporum species complex</taxon>
    </lineage>
</organism>
<feature type="domain" description="Homeobox" evidence="6">
    <location>
        <begin position="118"/>
        <end position="181"/>
    </location>
</feature>
<dbReference type="AlphaFoldDB" id="A0A420N5J0"/>
<dbReference type="VEuPathDB" id="FungiDB:FOIG_04726"/>
<name>A0A420N5J0_FUSOX</name>
<dbReference type="InterPro" id="IPR008422">
    <property type="entry name" value="KN_HD"/>
</dbReference>
<accession>A0A420N5J0</accession>
<gene>
    <name evidence="7" type="ORF">BFJ69_g7635</name>
</gene>
<evidence type="ECO:0000256" key="2">
    <source>
        <dbReference type="ARBA" id="ARBA00023155"/>
    </source>
</evidence>
<dbReference type="InterPro" id="IPR009057">
    <property type="entry name" value="Homeodomain-like_sf"/>
</dbReference>
<evidence type="ECO:0000256" key="1">
    <source>
        <dbReference type="ARBA" id="ARBA00023125"/>
    </source>
</evidence>
<evidence type="ECO:0000313" key="8">
    <source>
        <dbReference type="Proteomes" id="UP000285084"/>
    </source>
</evidence>
<evidence type="ECO:0000313" key="7">
    <source>
        <dbReference type="EMBL" id="RKK75570.1"/>
    </source>
</evidence>
<dbReference type="CDD" id="cd00086">
    <property type="entry name" value="homeodomain"/>
    <property type="match status" value="1"/>
</dbReference>
<feature type="DNA-binding region" description="Homeobox" evidence="4">
    <location>
        <begin position="120"/>
        <end position="182"/>
    </location>
</feature>
<comment type="subcellular location">
    <subcellularLocation>
        <location evidence="4">Nucleus</location>
    </subcellularLocation>
</comment>
<dbReference type="SMART" id="SM00389">
    <property type="entry name" value="HOX"/>
    <property type="match status" value="1"/>
</dbReference>
<dbReference type="InterPro" id="IPR050224">
    <property type="entry name" value="TALE_homeobox"/>
</dbReference>
<dbReference type="EMBL" id="MRCX01000060">
    <property type="protein sequence ID" value="RKK75570.1"/>
    <property type="molecule type" value="Genomic_DNA"/>
</dbReference>
<protein>
    <recommendedName>
        <fullName evidence="6">Homeobox domain-containing protein</fullName>
    </recommendedName>
</protein>
<dbReference type="VEuPathDB" id="FungiDB:FOXG_19091"/>
<proteinExistence type="predicted"/>
<feature type="region of interest" description="Disordered" evidence="5">
    <location>
        <begin position="178"/>
        <end position="229"/>
    </location>
</feature>
<dbReference type="InterPro" id="IPR001356">
    <property type="entry name" value="HD"/>
</dbReference>
<evidence type="ECO:0000256" key="4">
    <source>
        <dbReference type="PROSITE-ProRule" id="PRU00108"/>
    </source>
</evidence>
<keyword evidence="1 4" id="KW-0238">DNA-binding</keyword>
<keyword evidence="2 4" id="KW-0371">Homeobox</keyword>
<dbReference type="PROSITE" id="PS50071">
    <property type="entry name" value="HOMEOBOX_2"/>
    <property type="match status" value="1"/>
</dbReference>
<dbReference type="SUPFAM" id="SSF46689">
    <property type="entry name" value="Homeodomain-like"/>
    <property type="match status" value="1"/>
</dbReference>
<dbReference type="VEuPathDB" id="FungiDB:FOZG_07981"/>
<dbReference type="GO" id="GO:0006355">
    <property type="term" value="P:regulation of DNA-templated transcription"/>
    <property type="evidence" value="ECO:0007669"/>
    <property type="project" value="InterPro"/>
</dbReference>
<dbReference type="GO" id="GO:0003677">
    <property type="term" value="F:DNA binding"/>
    <property type="evidence" value="ECO:0007669"/>
    <property type="project" value="UniProtKB-UniRule"/>
</dbReference>
<evidence type="ECO:0000256" key="3">
    <source>
        <dbReference type="ARBA" id="ARBA00023242"/>
    </source>
</evidence>
<evidence type="ECO:0000259" key="6">
    <source>
        <dbReference type="PROSITE" id="PS50071"/>
    </source>
</evidence>
<comment type="caution">
    <text evidence="7">The sequence shown here is derived from an EMBL/GenBank/DDBJ whole genome shotgun (WGS) entry which is preliminary data.</text>
</comment>
<dbReference type="GO" id="GO:0005634">
    <property type="term" value="C:nucleus"/>
    <property type="evidence" value="ECO:0007669"/>
    <property type="project" value="UniProtKB-SubCell"/>
</dbReference>
<evidence type="ECO:0000256" key="5">
    <source>
        <dbReference type="SAM" id="MobiDB-lite"/>
    </source>
</evidence>